<dbReference type="PANTHER" id="PTHR15032">
    <property type="entry name" value="N-ACYL-PHOSPHATIDYLETHANOLAMINE-HYDROLYZING PHOSPHOLIPASE D"/>
    <property type="match status" value="1"/>
</dbReference>
<name>A0A9W6YS83_AMBMO</name>
<evidence type="ECO:0000313" key="3">
    <source>
        <dbReference type="Proteomes" id="UP001165063"/>
    </source>
</evidence>
<gene>
    <name evidence="2" type="ORF">Amon01_000005700</name>
</gene>
<dbReference type="InterPro" id="IPR036866">
    <property type="entry name" value="RibonucZ/Hydroxyglut_hydro"/>
</dbReference>
<organism evidence="2 3">
    <name type="scientific">Ambrosiozyma monospora</name>
    <name type="common">Yeast</name>
    <name type="synonym">Endomycopsis monosporus</name>
    <dbReference type="NCBI Taxonomy" id="43982"/>
    <lineage>
        <taxon>Eukaryota</taxon>
        <taxon>Fungi</taxon>
        <taxon>Dikarya</taxon>
        <taxon>Ascomycota</taxon>
        <taxon>Saccharomycotina</taxon>
        <taxon>Pichiomycetes</taxon>
        <taxon>Pichiales</taxon>
        <taxon>Pichiaceae</taxon>
        <taxon>Ambrosiozyma</taxon>
    </lineage>
</organism>
<dbReference type="InterPro" id="IPR001279">
    <property type="entry name" value="Metallo-B-lactamas"/>
</dbReference>
<dbReference type="GO" id="GO:0070290">
    <property type="term" value="F:N-acylphosphatidylethanolamine-specific phospholipase D activity"/>
    <property type="evidence" value="ECO:0007669"/>
    <property type="project" value="TreeGrafter"/>
</dbReference>
<proteinExistence type="predicted"/>
<dbReference type="GO" id="GO:0070291">
    <property type="term" value="P:N-acylethanolamine metabolic process"/>
    <property type="evidence" value="ECO:0007669"/>
    <property type="project" value="TreeGrafter"/>
</dbReference>
<evidence type="ECO:0000259" key="1">
    <source>
        <dbReference type="Pfam" id="PF12706"/>
    </source>
</evidence>
<feature type="domain" description="Metallo-beta-lactamase" evidence="1">
    <location>
        <begin position="211"/>
        <end position="431"/>
    </location>
</feature>
<dbReference type="EMBL" id="BSXU01000021">
    <property type="protein sequence ID" value="GMG18892.1"/>
    <property type="molecule type" value="Genomic_DNA"/>
</dbReference>
<dbReference type="Pfam" id="PF12706">
    <property type="entry name" value="Lactamase_B_2"/>
    <property type="match status" value="1"/>
</dbReference>
<dbReference type="Proteomes" id="UP001165063">
    <property type="component" value="Unassembled WGS sequence"/>
</dbReference>
<dbReference type="SUPFAM" id="SSF56281">
    <property type="entry name" value="Metallo-hydrolase/oxidoreductase"/>
    <property type="match status" value="1"/>
</dbReference>
<dbReference type="GO" id="GO:0005737">
    <property type="term" value="C:cytoplasm"/>
    <property type="evidence" value="ECO:0007669"/>
    <property type="project" value="TreeGrafter"/>
</dbReference>
<dbReference type="OrthoDB" id="332863at2759"/>
<keyword evidence="3" id="KW-1185">Reference proteome</keyword>
<comment type="caution">
    <text evidence="2">The sequence shown here is derived from an EMBL/GenBank/DDBJ whole genome shotgun (WGS) entry which is preliminary data.</text>
</comment>
<dbReference type="PANTHER" id="PTHR15032:SF4">
    <property type="entry name" value="N-ACYL-PHOSPHATIDYLETHANOLAMINE-HYDROLYZING PHOSPHOLIPASE D"/>
    <property type="match status" value="1"/>
</dbReference>
<sequence length="497" mass="56881">MFFKKLTSLSIPTKVFLGTTFAYASYTTYIYTVTNYHIETRENDYYTKLIESNGNLSYTKDNISQKCACDHTISPEELIRDTKLQALLVNGRFENPFREYRQQTVFEFLAMRVIELFDWATTSGNKGGLPSSEEELRKNLPVFSPDLELLRNNHLGKETSVDDNHANNGNHWFWLSSSSSKSVLPQLANRLCFTWFGQSCSLVQLSNISFLLDPIFSDHLIDPVLGPKRITPSPVDLETLLDKVLVPEFIMVSHNHPDHLDPHSIKLIGNKSTWIVPAGMRHYLAKKGIYNTIEMNWWDRAEIEVPQLCPSSDAKESGSLAGQKSKDKYEVVCVPAMHWSGRHVTDTNKSLWCSFIILKNGHSVFFHCGDTGYSNELFKTIGHLYSPIKFAALPIGQYCPQWHQKPRHINPTEAVNIMDDLKVHKMVGVHWGTFVLSSETYLEPKLMLEKLARVNEKLNNIIAPQFGQTIVMDMTKMDYERDDDVKDIRNGKCLVHR</sequence>
<protein>
    <submittedName>
        <fullName evidence="2">Unnamed protein product</fullName>
    </submittedName>
</protein>
<evidence type="ECO:0000313" key="2">
    <source>
        <dbReference type="EMBL" id="GMG18892.1"/>
    </source>
</evidence>
<dbReference type="GO" id="GO:0070292">
    <property type="term" value="P:N-acylphosphatidylethanolamine metabolic process"/>
    <property type="evidence" value="ECO:0007669"/>
    <property type="project" value="TreeGrafter"/>
</dbReference>
<accession>A0A9W6YS83</accession>
<dbReference type="AlphaFoldDB" id="A0A9W6YS83"/>
<dbReference type="Gene3D" id="3.60.15.10">
    <property type="entry name" value="Ribonuclease Z/Hydroxyacylglutathione hydrolase-like"/>
    <property type="match status" value="1"/>
</dbReference>
<reference evidence="2" key="1">
    <citation type="submission" date="2023-04" db="EMBL/GenBank/DDBJ databases">
        <title>Ambrosiozyma monospora NBRC 1965.</title>
        <authorList>
            <person name="Ichikawa N."/>
            <person name="Sato H."/>
            <person name="Tonouchi N."/>
        </authorList>
    </citation>
    <scope>NUCLEOTIDE SEQUENCE</scope>
    <source>
        <strain evidence="2">NBRC 1965</strain>
    </source>
</reference>